<reference evidence="1 2" key="1">
    <citation type="submission" date="2024-03" db="EMBL/GenBank/DDBJ databases">
        <title>Flavobacterium soyae.</title>
        <authorList>
            <person name="Zheng W."/>
        </authorList>
    </citation>
    <scope>NUCLEOTIDE SEQUENCE [LARGE SCALE GENOMIC DNA]</scope>
    <source>
        <strain evidence="1 2">55</strain>
    </source>
</reference>
<dbReference type="EMBL" id="CP150845">
    <property type="protein sequence ID" value="WYZ21644.1"/>
    <property type="molecule type" value="Genomic_DNA"/>
</dbReference>
<name>A0ABZ2UMU1_9FLAO</name>
<accession>A0ABZ2UMU1</accession>
<keyword evidence="2" id="KW-1185">Reference proteome</keyword>
<evidence type="ECO:0000313" key="1">
    <source>
        <dbReference type="EMBL" id="WYZ21644.1"/>
    </source>
</evidence>
<dbReference type="Proteomes" id="UP001623852">
    <property type="component" value="Chromosome"/>
</dbReference>
<protein>
    <submittedName>
        <fullName evidence="1">Uncharacterized protein</fullName>
    </submittedName>
</protein>
<sequence>MKKSIPYEEFKEILNKNDAHILGFITDVNRKLKKSHIYYAFDNLDVFIETSNSNVDLTLYGDNHVTNESEIYLFNSEESFLKSLNEKDLKEINTPYFKYRKIFKNPTLFREVFIKELFLNLKLEIPEKISETNLDEFNKALYNFGYDKAKNFLYIHLIIFCGEFLNEIENNKGRWATYTSSHYPLLNIPEFIMADNLSTKISINHFLGKDLIDAFDKNQGNNNYIYKIEDLFEFNSNWQKFRSHVIIKKDDANKLN</sequence>
<proteinExistence type="predicted"/>
<dbReference type="RefSeq" id="WP_406845330.1">
    <property type="nucleotide sequence ID" value="NZ_CP150845.1"/>
</dbReference>
<gene>
    <name evidence="1" type="ORF">AABD74_09280</name>
</gene>
<organism evidence="1 2">
    <name type="scientific">Flavobacterium soyae</name>
    <dbReference type="NCBI Taxonomy" id="2903098"/>
    <lineage>
        <taxon>Bacteria</taxon>
        <taxon>Pseudomonadati</taxon>
        <taxon>Bacteroidota</taxon>
        <taxon>Flavobacteriia</taxon>
        <taxon>Flavobacteriales</taxon>
        <taxon>Flavobacteriaceae</taxon>
        <taxon>Flavobacterium</taxon>
    </lineage>
</organism>
<evidence type="ECO:0000313" key="2">
    <source>
        <dbReference type="Proteomes" id="UP001623852"/>
    </source>
</evidence>